<dbReference type="InterPro" id="IPR041698">
    <property type="entry name" value="Methyltransf_25"/>
</dbReference>
<keyword evidence="2" id="KW-0808">Transferase</keyword>
<dbReference type="PANTHER" id="PTHR12843:SF5">
    <property type="entry name" value="EEF1A LYSINE METHYLTRANSFERASE 2"/>
    <property type="match status" value="1"/>
</dbReference>
<gene>
    <name evidence="2" type="ORF">GV827_08820</name>
</gene>
<feature type="domain" description="Methyltransferase" evidence="1">
    <location>
        <begin position="46"/>
        <end position="141"/>
    </location>
</feature>
<keyword evidence="2" id="KW-0489">Methyltransferase</keyword>
<dbReference type="CDD" id="cd02440">
    <property type="entry name" value="AdoMet_MTases"/>
    <property type="match status" value="1"/>
</dbReference>
<evidence type="ECO:0000313" key="2">
    <source>
        <dbReference type="EMBL" id="NEK22503.1"/>
    </source>
</evidence>
<dbReference type="Pfam" id="PF13649">
    <property type="entry name" value="Methyltransf_25"/>
    <property type="match status" value="1"/>
</dbReference>
<proteinExistence type="predicted"/>
<dbReference type="GO" id="GO:0008168">
    <property type="term" value="F:methyltransferase activity"/>
    <property type="evidence" value="ECO:0007669"/>
    <property type="project" value="UniProtKB-KW"/>
</dbReference>
<organism evidence="2 3">
    <name type="scientific">Sulfitobacter sediminilitoris</name>
    <dbReference type="NCBI Taxonomy" id="2698830"/>
    <lineage>
        <taxon>Bacteria</taxon>
        <taxon>Pseudomonadati</taxon>
        <taxon>Pseudomonadota</taxon>
        <taxon>Alphaproteobacteria</taxon>
        <taxon>Rhodobacterales</taxon>
        <taxon>Roseobacteraceae</taxon>
        <taxon>Sulfitobacter</taxon>
    </lineage>
</organism>
<keyword evidence="3" id="KW-1185">Reference proteome</keyword>
<dbReference type="RefSeq" id="WP_164353422.1">
    <property type="nucleotide sequence ID" value="NZ_JAABNT010000004.1"/>
</dbReference>
<name>A0A6P0CDF1_9RHOB</name>
<dbReference type="SUPFAM" id="SSF53335">
    <property type="entry name" value="S-adenosyl-L-methionine-dependent methyltransferases"/>
    <property type="match status" value="1"/>
</dbReference>
<reference evidence="2 3" key="1">
    <citation type="submission" date="2020-01" db="EMBL/GenBank/DDBJ databases">
        <title>Sulfitobacter sediminilitoris sp. nov., isolated from a tidal flat.</title>
        <authorList>
            <person name="Park S."/>
            <person name="Yoon J.-H."/>
        </authorList>
    </citation>
    <scope>NUCLEOTIDE SEQUENCE [LARGE SCALE GENOMIC DNA]</scope>
    <source>
        <strain evidence="2 3">JBTF-M27</strain>
    </source>
</reference>
<accession>A0A6P0CDF1</accession>
<dbReference type="Gene3D" id="3.40.50.150">
    <property type="entry name" value="Vaccinia Virus protein VP39"/>
    <property type="match status" value="1"/>
</dbReference>
<dbReference type="GO" id="GO:0032259">
    <property type="term" value="P:methylation"/>
    <property type="evidence" value="ECO:0007669"/>
    <property type="project" value="UniProtKB-KW"/>
</dbReference>
<dbReference type="InterPro" id="IPR029063">
    <property type="entry name" value="SAM-dependent_MTases_sf"/>
</dbReference>
<protein>
    <submittedName>
        <fullName evidence="2">Methyltransferase domain-containing protein</fullName>
    </submittedName>
</protein>
<evidence type="ECO:0000313" key="3">
    <source>
        <dbReference type="Proteomes" id="UP000468591"/>
    </source>
</evidence>
<comment type="caution">
    <text evidence="2">The sequence shown here is derived from an EMBL/GenBank/DDBJ whole genome shotgun (WGS) entry which is preliminary data.</text>
</comment>
<evidence type="ECO:0000259" key="1">
    <source>
        <dbReference type="Pfam" id="PF13649"/>
    </source>
</evidence>
<sequence length="206" mass="22497">MQNTNQEHWDSVYAEKDEVQLSWHKDDPSVSLELAALAGVSPSSSVIDIGGGRSRFAACLSAKGFTDISVLDISPVALEKARRAFGDTGASINFLAADVTPWTPASTFDLWHDRAVFHFMVTSEDQTAYIDRMTKAIKTGGHAIIGTFALDGPEKCSGLPVVRYSPQSLSERLGGEFTRVAARQIKHETPWGSVQSFQFCLFRKVG</sequence>
<dbReference type="Proteomes" id="UP000468591">
    <property type="component" value="Unassembled WGS sequence"/>
</dbReference>
<dbReference type="PANTHER" id="PTHR12843">
    <property type="entry name" value="PROTEIN-LYSINE N-METHYLTRANSFERASE METTL10"/>
    <property type="match status" value="1"/>
</dbReference>
<dbReference type="AlphaFoldDB" id="A0A6P0CDF1"/>
<dbReference type="EMBL" id="JAABNT010000004">
    <property type="protein sequence ID" value="NEK22503.1"/>
    <property type="molecule type" value="Genomic_DNA"/>
</dbReference>